<comment type="similarity">
    <text evidence="1 3 5">Belongs to the GrpE family.</text>
</comment>
<dbReference type="SUPFAM" id="SSF51064">
    <property type="entry name" value="Head domain of nucleotide exchange factor GrpE"/>
    <property type="match status" value="1"/>
</dbReference>
<evidence type="ECO:0000256" key="3">
    <source>
        <dbReference type="HAMAP-Rule" id="MF_01151"/>
    </source>
</evidence>
<dbReference type="InterPro" id="IPR000740">
    <property type="entry name" value="GrpE"/>
</dbReference>
<dbReference type="Gene3D" id="3.90.20.20">
    <property type="match status" value="1"/>
</dbReference>
<dbReference type="InterPro" id="IPR009012">
    <property type="entry name" value="GrpE_head"/>
</dbReference>
<feature type="compositionally biased region" description="Polar residues" evidence="6">
    <location>
        <begin position="1"/>
        <end position="27"/>
    </location>
</feature>
<dbReference type="PANTHER" id="PTHR21237:SF23">
    <property type="entry name" value="GRPE PROTEIN HOMOLOG, MITOCHONDRIAL"/>
    <property type="match status" value="1"/>
</dbReference>
<feature type="region of interest" description="Disordered" evidence="6">
    <location>
        <begin position="1"/>
        <end position="28"/>
    </location>
</feature>
<reference evidence="7" key="1">
    <citation type="submission" date="2018-12" db="EMBL/GenBank/DDBJ databases">
        <title>Novel natural products biosynthetic potential of the class Ktedonobacteria.</title>
        <authorList>
            <person name="Zheng Y."/>
            <person name="Saitou A."/>
            <person name="Wang C.M."/>
            <person name="Toyoda A."/>
            <person name="Minakuchi Y."/>
            <person name="Sekiguchi Y."/>
            <person name="Ueda K."/>
            <person name="Takano H."/>
            <person name="Sakai Y."/>
            <person name="Yokota A."/>
            <person name="Yabe S."/>
        </authorList>
    </citation>
    <scope>NUCLEOTIDE SEQUENCE</scope>
    <source>
        <strain evidence="7">COM3</strain>
    </source>
</reference>
<dbReference type="InterPro" id="IPR013805">
    <property type="entry name" value="GrpE_CC"/>
</dbReference>
<keyword evidence="2 3" id="KW-0143">Chaperone</keyword>
<dbReference type="Gene3D" id="2.30.22.10">
    <property type="entry name" value="Head domain of nucleotide exchange factor GrpE"/>
    <property type="match status" value="1"/>
</dbReference>
<evidence type="ECO:0000256" key="5">
    <source>
        <dbReference type="RuleBase" id="RU004478"/>
    </source>
</evidence>
<dbReference type="AlphaFoldDB" id="A0A455SRZ2"/>
<dbReference type="PROSITE" id="PS01071">
    <property type="entry name" value="GRPE"/>
    <property type="match status" value="1"/>
</dbReference>
<dbReference type="GO" id="GO:0000774">
    <property type="term" value="F:adenyl-nucleotide exchange factor activity"/>
    <property type="evidence" value="ECO:0007669"/>
    <property type="project" value="InterPro"/>
</dbReference>
<accession>A0A455SRZ2</accession>
<dbReference type="SUPFAM" id="SSF58014">
    <property type="entry name" value="Coiled-coil domain of nucleotide exchange factor GrpE"/>
    <property type="match status" value="1"/>
</dbReference>
<name>A0A455SRZ2_9CHLR</name>
<dbReference type="PANTHER" id="PTHR21237">
    <property type="entry name" value="GRPE PROTEIN"/>
    <property type="match status" value="1"/>
</dbReference>
<organism evidence="7">
    <name type="scientific">Thermosporothrix sp. COM3</name>
    <dbReference type="NCBI Taxonomy" id="2490863"/>
    <lineage>
        <taxon>Bacteria</taxon>
        <taxon>Bacillati</taxon>
        <taxon>Chloroflexota</taxon>
        <taxon>Ktedonobacteria</taxon>
        <taxon>Ktedonobacterales</taxon>
        <taxon>Thermosporotrichaceae</taxon>
        <taxon>Thermosporothrix</taxon>
    </lineage>
</organism>
<dbReference type="Pfam" id="PF01025">
    <property type="entry name" value="GrpE"/>
    <property type="match status" value="1"/>
</dbReference>
<dbReference type="GO" id="GO:0042803">
    <property type="term" value="F:protein homodimerization activity"/>
    <property type="evidence" value="ECO:0007669"/>
    <property type="project" value="InterPro"/>
</dbReference>
<dbReference type="GO" id="GO:0051082">
    <property type="term" value="F:unfolded protein binding"/>
    <property type="evidence" value="ECO:0007669"/>
    <property type="project" value="TreeGrafter"/>
</dbReference>
<dbReference type="GO" id="GO:0006457">
    <property type="term" value="P:protein folding"/>
    <property type="evidence" value="ECO:0007669"/>
    <property type="project" value="InterPro"/>
</dbReference>
<dbReference type="GO" id="GO:0051087">
    <property type="term" value="F:protein-folding chaperone binding"/>
    <property type="evidence" value="ECO:0007669"/>
    <property type="project" value="InterPro"/>
</dbReference>
<evidence type="ECO:0000256" key="6">
    <source>
        <dbReference type="SAM" id="MobiDB-lite"/>
    </source>
</evidence>
<gene>
    <name evidence="3 7" type="primary">grpE</name>
    <name evidence="7" type="ORF">KTC_43830</name>
</gene>
<comment type="subcellular location">
    <subcellularLocation>
        <location evidence="3">Cytoplasm</location>
    </subcellularLocation>
</comment>
<proteinExistence type="inferred from homology"/>
<dbReference type="GO" id="GO:0005737">
    <property type="term" value="C:cytoplasm"/>
    <property type="evidence" value="ECO:0007669"/>
    <property type="project" value="UniProtKB-SubCell"/>
</dbReference>
<evidence type="ECO:0000256" key="1">
    <source>
        <dbReference type="ARBA" id="ARBA00009054"/>
    </source>
</evidence>
<dbReference type="CDD" id="cd00446">
    <property type="entry name" value="GrpE"/>
    <property type="match status" value="1"/>
</dbReference>
<dbReference type="HAMAP" id="MF_01151">
    <property type="entry name" value="GrpE"/>
    <property type="match status" value="1"/>
</dbReference>
<comment type="subunit">
    <text evidence="3">Homodimer.</text>
</comment>
<evidence type="ECO:0000313" key="7">
    <source>
        <dbReference type="EMBL" id="BBH89632.1"/>
    </source>
</evidence>
<comment type="function">
    <text evidence="3 4">Participates actively in the response to hyperosmotic and heat shock by preventing the aggregation of stress-denatured proteins, in association with DnaK and GrpE. It is the nucleotide exchange factor for DnaK and may function as a thermosensor. Unfolded proteins bind initially to DnaJ; upon interaction with the DnaJ-bound protein, DnaK hydrolyzes its bound ATP, resulting in the formation of a stable complex. GrpE releases ADP from DnaK; ATP binding to DnaK triggers the release of the substrate protein, thus completing the reaction cycle. Several rounds of ATP-dependent interactions between DnaJ, DnaK and GrpE are required for fully efficient folding.</text>
</comment>
<keyword evidence="3" id="KW-0963">Cytoplasm</keyword>
<evidence type="ECO:0000256" key="4">
    <source>
        <dbReference type="RuleBase" id="RU000639"/>
    </source>
</evidence>
<protein>
    <recommendedName>
        <fullName evidence="3 4">Protein GrpE</fullName>
    </recommendedName>
    <alternativeName>
        <fullName evidence="3">HSP-70 cofactor</fullName>
    </alternativeName>
</protein>
<dbReference type="PRINTS" id="PR00773">
    <property type="entry name" value="GRPEPROTEIN"/>
</dbReference>
<keyword evidence="3 4" id="KW-0346">Stress response</keyword>
<dbReference type="EMBL" id="AP019376">
    <property type="protein sequence ID" value="BBH89632.1"/>
    <property type="molecule type" value="Genomic_DNA"/>
</dbReference>
<evidence type="ECO:0000256" key="2">
    <source>
        <dbReference type="ARBA" id="ARBA00023186"/>
    </source>
</evidence>
<sequence>MDNTQETMNNQQPTGKDNQQSAEQTNAAEARIAELEAQLEQARKTAEENWNRFVRERADVDNIRKRMERDVAGRVLHQKKALFQQLLDVMDNVERALRFQETMDKQQLQQTLRMLHWQMNEVLRKEGVNPVPAAIGEKFNPYIHEAFEAVETNDEPDKILEVVRAGYTLGSETLRPASVKVSKAITNNENASESQNNQ</sequence>